<evidence type="ECO:0000313" key="1">
    <source>
        <dbReference type="EMBL" id="KAK0622390.1"/>
    </source>
</evidence>
<comment type="caution">
    <text evidence="1">The sequence shown here is derived from an EMBL/GenBank/DDBJ whole genome shotgun (WGS) entry which is preliminary data.</text>
</comment>
<evidence type="ECO:0000313" key="2">
    <source>
        <dbReference type="Proteomes" id="UP001175000"/>
    </source>
</evidence>
<organism evidence="1 2">
    <name type="scientific">Immersiella caudata</name>
    <dbReference type="NCBI Taxonomy" id="314043"/>
    <lineage>
        <taxon>Eukaryota</taxon>
        <taxon>Fungi</taxon>
        <taxon>Dikarya</taxon>
        <taxon>Ascomycota</taxon>
        <taxon>Pezizomycotina</taxon>
        <taxon>Sordariomycetes</taxon>
        <taxon>Sordariomycetidae</taxon>
        <taxon>Sordariales</taxon>
        <taxon>Lasiosphaeriaceae</taxon>
        <taxon>Immersiella</taxon>
    </lineage>
</organism>
<dbReference type="AlphaFoldDB" id="A0AA39WVL0"/>
<name>A0AA39WVL0_9PEZI</name>
<dbReference type="EMBL" id="JAULSU010000003">
    <property type="protein sequence ID" value="KAK0622390.1"/>
    <property type="molecule type" value="Genomic_DNA"/>
</dbReference>
<accession>A0AA39WVL0</accession>
<dbReference type="Proteomes" id="UP001175000">
    <property type="component" value="Unassembled WGS sequence"/>
</dbReference>
<proteinExistence type="predicted"/>
<protein>
    <submittedName>
        <fullName evidence="1">Uncharacterized protein</fullName>
    </submittedName>
</protein>
<sequence>MAAVIPAIAPAIAPTAGIGIGGAINIVGFLGSGLLAIPGILSFFNKEPANTITVNIGVGDTNSSAPLPFKFGNQPNGETLGGSAPEVALFDGNGRLIGRAHEHTIVTSGGAISLKITGKSGTSVSQVPEYIQLIHKGAVAGPVDPICVSWITTTSSSTSNSDFRSWNAATARACDIPWYPSSAQMGGVQSRFQPPCFWMDGSGKLGGEFPVAMSARLLDFFFPGAPGLAEATAKQWSERPDTLCEAPGRQNFYKKAGDCIPYYPTGLSEVNMKDPDNGYDFSFTSIKQGHVTDCKNPGERFKRLRDFGGAPVDPKVEEFVKTAELKSNLILGPLAGRAAKATGTATESGPTAIITEGARLPRDMTTGTILDRRVENRLQEPGKWCQERRLVISEFEGHSAKDVCESGSSWGPDMAVVPEGLFCDMCTRKVYPICGAKKKKQAPGEFGILGGQLCFDLKVKELRVQGKIASRQVLESEGVKMKEYEVVKEWK</sequence>
<gene>
    <name evidence="1" type="ORF">B0T14DRAFT_552848</name>
</gene>
<reference evidence="1" key="1">
    <citation type="submission" date="2023-06" db="EMBL/GenBank/DDBJ databases">
        <title>Genome-scale phylogeny and comparative genomics of the fungal order Sordariales.</title>
        <authorList>
            <consortium name="Lawrence Berkeley National Laboratory"/>
            <person name="Hensen N."/>
            <person name="Bonometti L."/>
            <person name="Westerberg I."/>
            <person name="Brannstrom I.O."/>
            <person name="Guillou S."/>
            <person name="Cros-Aarteil S."/>
            <person name="Calhoun S."/>
            <person name="Haridas S."/>
            <person name="Kuo A."/>
            <person name="Mondo S."/>
            <person name="Pangilinan J."/>
            <person name="Riley R."/>
            <person name="Labutti K."/>
            <person name="Andreopoulos B."/>
            <person name="Lipzen A."/>
            <person name="Chen C."/>
            <person name="Yanf M."/>
            <person name="Daum C."/>
            <person name="Ng V."/>
            <person name="Clum A."/>
            <person name="Steindorff A."/>
            <person name="Ohm R."/>
            <person name="Martin F."/>
            <person name="Silar P."/>
            <person name="Natvig D."/>
            <person name="Lalanne C."/>
            <person name="Gautier V."/>
            <person name="Ament-Velasquez S.L."/>
            <person name="Kruys A."/>
            <person name="Hutchinson M.I."/>
            <person name="Powell A.J."/>
            <person name="Barry K."/>
            <person name="Miller A.N."/>
            <person name="Grigoriev I.V."/>
            <person name="Debuchy R."/>
            <person name="Gladieux P."/>
            <person name="Thoren M.H."/>
            <person name="Johannesson H."/>
        </authorList>
    </citation>
    <scope>NUCLEOTIDE SEQUENCE</scope>
    <source>
        <strain evidence="1">CBS 606.72</strain>
    </source>
</reference>
<keyword evidence="2" id="KW-1185">Reference proteome</keyword>